<dbReference type="PANTHER" id="PTHR32268">
    <property type="entry name" value="HOMOSERINE O-ACETYLTRANSFERASE"/>
    <property type="match status" value="1"/>
</dbReference>
<comment type="caution">
    <text evidence="3">The sequence shown here is derived from an EMBL/GenBank/DDBJ whole genome shotgun (WGS) entry which is preliminary data.</text>
</comment>
<keyword evidence="1 3" id="KW-0808">Transferase</keyword>
<dbReference type="GO" id="GO:0009086">
    <property type="term" value="P:methionine biosynthetic process"/>
    <property type="evidence" value="ECO:0007669"/>
    <property type="project" value="TreeGrafter"/>
</dbReference>
<evidence type="ECO:0000313" key="4">
    <source>
        <dbReference type="Proteomes" id="UP000288361"/>
    </source>
</evidence>
<dbReference type="InterPro" id="IPR000073">
    <property type="entry name" value="AB_hydrolase_1"/>
</dbReference>
<dbReference type="Gene3D" id="3.40.50.1820">
    <property type="entry name" value="alpha/beta hydrolase"/>
    <property type="match status" value="1"/>
</dbReference>
<sequence>MVLPIARSFHTQTPYGRLKGYRYGFPDAPAIVVQGGISATGKLWTPSGDGWWQSLHRLFADTDDYQFISFDYLGGLGGSDCPDTPLSVKEHSNVIHHAVQSILPDDPLHGWIGGSFGGVLGLQYALDNPESLERLSVIGAAHKPSVHSSLLRYFQQALIQRCNDSQLGIVLARALAMLSYRSAKEFESRFSSSDDAFEYLLYKGERLLKENGNSSRNLFTHLTPVLNEYSINPEPIETPVHLVDFTSDAIAPPSLMAELEALLPSCTSRVSVESEYGHDGFIKNVPEYGTSLKHFLFETHLETT</sequence>
<dbReference type="AlphaFoldDB" id="A0A432YTT9"/>
<dbReference type="PANTHER" id="PTHR32268:SF11">
    <property type="entry name" value="HOMOSERINE O-ACETYLTRANSFERASE"/>
    <property type="match status" value="1"/>
</dbReference>
<dbReference type="EMBL" id="PIQA01000003">
    <property type="protein sequence ID" value="RUO66730.1"/>
    <property type="molecule type" value="Genomic_DNA"/>
</dbReference>
<dbReference type="RefSeq" id="WP_126751884.1">
    <property type="nucleotide sequence ID" value="NZ_JBHUMT010000013.1"/>
</dbReference>
<proteinExistence type="predicted"/>
<dbReference type="InterPro" id="IPR029058">
    <property type="entry name" value="AB_hydrolase_fold"/>
</dbReference>
<dbReference type="SUPFAM" id="SSF53474">
    <property type="entry name" value="alpha/beta-Hydrolases"/>
    <property type="match status" value="1"/>
</dbReference>
<name>A0A432YTT9_9GAMM</name>
<evidence type="ECO:0000259" key="2">
    <source>
        <dbReference type="Pfam" id="PF00561"/>
    </source>
</evidence>
<gene>
    <name evidence="3" type="ORF">CWI73_05470</name>
</gene>
<dbReference type="GO" id="GO:0009092">
    <property type="term" value="P:homoserine metabolic process"/>
    <property type="evidence" value="ECO:0007669"/>
    <property type="project" value="TreeGrafter"/>
</dbReference>
<dbReference type="Pfam" id="PF00561">
    <property type="entry name" value="Abhydrolase_1"/>
    <property type="match status" value="1"/>
</dbReference>
<evidence type="ECO:0000256" key="1">
    <source>
        <dbReference type="ARBA" id="ARBA00022679"/>
    </source>
</evidence>
<dbReference type="InterPro" id="IPR008220">
    <property type="entry name" value="HAT_MetX-like"/>
</dbReference>
<accession>A0A432YTT9</accession>
<dbReference type="GO" id="GO:0004414">
    <property type="term" value="F:homoserine O-acetyltransferase activity"/>
    <property type="evidence" value="ECO:0007669"/>
    <property type="project" value="TreeGrafter"/>
</dbReference>
<organism evidence="3 4">
    <name type="scientific">Idiomarina piscisalsi</name>
    <dbReference type="NCBI Taxonomy" id="1096243"/>
    <lineage>
        <taxon>Bacteria</taxon>
        <taxon>Pseudomonadati</taxon>
        <taxon>Pseudomonadota</taxon>
        <taxon>Gammaproteobacteria</taxon>
        <taxon>Alteromonadales</taxon>
        <taxon>Idiomarinaceae</taxon>
        <taxon>Idiomarina</taxon>
    </lineage>
</organism>
<protein>
    <submittedName>
        <fullName evidence="3">Homoserine acetyltransferase</fullName>
    </submittedName>
</protein>
<dbReference type="Proteomes" id="UP000288361">
    <property type="component" value="Unassembled WGS sequence"/>
</dbReference>
<reference evidence="3 4" key="1">
    <citation type="journal article" date="2011" name="Front. Microbiol.">
        <title>Genomic signatures of strain selection and enhancement in Bacillus atrophaeus var. globigii, a historical biowarfare simulant.</title>
        <authorList>
            <person name="Gibbons H.S."/>
            <person name="Broomall S.M."/>
            <person name="McNew L.A."/>
            <person name="Daligault H."/>
            <person name="Chapman C."/>
            <person name="Bruce D."/>
            <person name="Karavis M."/>
            <person name="Krepps M."/>
            <person name="McGregor P.A."/>
            <person name="Hong C."/>
            <person name="Park K.H."/>
            <person name="Akmal A."/>
            <person name="Feldman A."/>
            <person name="Lin J.S."/>
            <person name="Chang W.E."/>
            <person name="Higgs B.W."/>
            <person name="Demirev P."/>
            <person name="Lindquist J."/>
            <person name="Liem A."/>
            <person name="Fochler E."/>
            <person name="Read T.D."/>
            <person name="Tapia R."/>
            <person name="Johnson S."/>
            <person name="Bishop-Lilly K.A."/>
            <person name="Detter C."/>
            <person name="Han C."/>
            <person name="Sozhamannan S."/>
            <person name="Rosenzweig C.N."/>
            <person name="Skowronski E.W."/>
        </authorList>
    </citation>
    <scope>NUCLEOTIDE SEQUENCE [LARGE SCALE GENOMIC DNA]</scope>
    <source>
        <strain evidence="3 4">TPS4-2</strain>
    </source>
</reference>
<feature type="domain" description="AB hydrolase-1" evidence="2">
    <location>
        <begin position="29"/>
        <end position="284"/>
    </location>
</feature>
<evidence type="ECO:0000313" key="3">
    <source>
        <dbReference type="EMBL" id="RUO66730.1"/>
    </source>
</evidence>